<gene>
    <name evidence="1" type="ORF">O6H91_18G050200</name>
</gene>
<name>A0ACC2B0X6_DIPCM</name>
<evidence type="ECO:0000313" key="2">
    <source>
        <dbReference type="Proteomes" id="UP001162992"/>
    </source>
</evidence>
<comment type="caution">
    <text evidence="1">The sequence shown here is derived from an EMBL/GenBank/DDBJ whole genome shotgun (WGS) entry which is preliminary data.</text>
</comment>
<sequence length="106" mass="11478">MANAIGNASRRLTGLRPSNLLRNPSLNKLVSSSSLPASPKRLHNNATAPRILRHSPCSKRLLGELGCMESLIPWHSATSAARLVSRISNNVTTFYEGNLANYVSPI</sequence>
<evidence type="ECO:0000313" key="1">
    <source>
        <dbReference type="EMBL" id="KAJ7523411.1"/>
    </source>
</evidence>
<accession>A0ACC2B0X6</accession>
<dbReference type="EMBL" id="CM055109">
    <property type="protein sequence ID" value="KAJ7523411.1"/>
    <property type="molecule type" value="Genomic_DNA"/>
</dbReference>
<reference evidence="2" key="1">
    <citation type="journal article" date="2024" name="Proc. Natl. Acad. Sci. U.S.A.">
        <title>Extraordinary preservation of gene collinearity over three hundred million years revealed in homosporous lycophytes.</title>
        <authorList>
            <person name="Li C."/>
            <person name="Wickell D."/>
            <person name="Kuo L.Y."/>
            <person name="Chen X."/>
            <person name="Nie B."/>
            <person name="Liao X."/>
            <person name="Peng D."/>
            <person name="Ji J."/>
            <person name="Jenkins J."/>
            <person name="Williams M."/>
            <person name="Shu S."/>
            <person name="Plott C."/>
            <person name="Barry K."/>
            <person name="Rajasekar S."/>
            <person name="Grimwood J."/>
            <person name="Han X."/>
            <person name="Sun S."/>
            <person name="Hou Z."/>
            <person name="He W."/>
            <person name="Dai G."/>
            <person name="Sun C."/>
            <person name="Schmutz J."/>
            <person name="Leebens-Mack J.H."/>
            <person name="Li F.W."/>
            <person name="Wang L."/>
        </authorList>
    </citation>
    <scope>NUCLEOTIDE SEQUENCE [LARGE SCALE GENOMIC DNA]</scope>
    <source>
        <strain evidence="2">cv. PW_Plant_1</strain>
    </source>
</reference>
<protein>
    <submittedName>
        <fullName evidence="1">Uncharacterized protein</fullName>
    </submittedName>
</protein>
<proteinExistence type="predicted"/>
<dbReference type="Proteomes" id="UP001162992">
    <property type="component" value="Chromosome 18"/>
</dbReference>
<organism evidence="1 2">
    <name type="scientific">Diphasiastrum complanatum</name>
    <name type="common">Issler's clubmoss</name>
    <name type="synonym">Lycopodium complanatum</name>
    <dbReference type="NCBI Taxonomy" id="34168"/>
    <lineage>
        <taxon>Eukaryota</taxon>
        <taxon>Viridiplantae</taxon>
        <taxon>Streptophyta</taxon>
        <taxon>Embryophyta</taxon>
        <taxon>Tracheophyta</taxon>
        <taxon>Lycopodiopsida</taxon>
        <taxon>Lycopodiales</taxon>
        <taxon>Lycopodiaceae</taxon>
        <taxon>Lycopodioideae</taxon>
        <taxon>Diphasiastrum</taxon>
    </lineage>
</organism>
<keyword evidence="2" id="KW-1185">Reference proteome</keyword>